<dbReference type="Pfam" id="PF06574">
    <property type="entry name" value="FAD_syn"/>
    <property type="match status" value="1"/>
</dbReference>
<gene>
    <name evidence="16" type="ORF">E2N93_08835</name>
</gene>
<keyword evidence="11" id="KW-0511">Multifunctional enzyme</keyword>
<dbReference type="PANTHER" id="PTHR22749:SF6">
    <property type="entry name" value="RIBOFLAVIN KINASE"/>
    <property type="match status" value="1"/>
</dbReference>
<dbReference type="InterPro" id="IPR015864">
    <property type="entry name" value="FAD_synthase"/>
</dbReference>
<dbReference type="GO" id="GO:0003919">
    <property type="term" value="F:FMN adenylyltransferase activity"/>
    <property type="evidence" value="ECO:0007669"/>
    <property type="project" value="UniProtKB-EC"/>
</dbReference>
<dbReference type="Pfam" id="PF01687">
    <property type="entry name" value="Flavokinase"/>
    <property type="match status" value="1"/>
</dbReference>
<dbReference type="PANTHER" id="PTHR22749">
    <property type="entry name" value="RIBOFLAVIN KINASE/FMN ADENYLYLTRANSFERASE"/>
    <property type="match status" value="1"/>
</dbReference>
<comment type="similarity">
    <text evidence="14">Belongs to the ribF family.</text>
</comment>
<dbReference type="PIRSF" id="PIRSF004491">
    <property type="entry name" value="FAD_Synth"/>
    <property type="match status" value="1"/>
</dbReference>
<keyword evidence="8 14" id="KW-0418">Kinase</keyword>
<comment type="pathway">
    <text evidence="2 14">Cofactor biosynthesis; FMN biosynthesis; FMN from riboflavin (ATP route): step 1/1.</text>
</comment>
<comment type="caution">
    <text evidence="16">The sequence shown here is derived from an EMBL/GenBank/DDBJ whole genome shotgun (WGS) entry which is preliminary data.</text>
</comment>
<dbReference type="InterPro" id="IPR014729">
    <property type="entry name" value="Rossmann-like_a/b/a_fold"/>
</dbReference>
<organism evidence="16 17">
    <name type="scientific">Ruminococcus bromii</name>
    <dbReference type="NCBI Taxonomy" id="40518"/>
    <lineage>
        <taxon>Bacteria</taxon>
        <taxon>Bacillati</taxon>
        <taxon>Bacillota</taxon>
        <taxon>Clostridia</taxon>
        <taxon>Eubacteriales</taxon>
        <taxon>Oscillospiraceae</taxon>
        <taxon>Ruminococcus</taxon>
    </lineage>
</organism>
<sequence length="312" mass="34788">MNKYMQTFFELLPEKQNTSAALGFFDGLHIGHRKVIGEAVKGNEKNLVPICYTFAQSPKSVLKNQPQEALMSLENKKEALSEIGIQHLYMCDFKSVVDVAPRKFVEDMLIKTLKAKKLCCGFNYTFGKNGEGNTELLSEICKENGIELQVLPPVEEKEGVVSSTLIRELIKDGNVRRANELLGSYFGFGGEVVHGQHLGRELGTPTLNQSLHEELVVPKFGVYASCVTLDDGRKFCGVTNIGVKPTVGNFAPLCETWMPDYSGEELYGKTVDVRLIDFIRGEKKFSSLDELKKAIFDNAKTAEKMFSEINNL</sequence>
<dbReference type="NCBIfam" id="NF004162">
    <property type="entry name" value="PRK05627.1-5"/>
    <property type="match status" value="1"/>
</dbReference>
<proteinExistence type="inferred from homology"/>
<accession>A0ABT0NIN2</accession>
<feature type="domain" description="Riboflavin kinase" evidence="15">
    <location>
        <begin position="181"/>
        <end position="307"/>
    </location>
</feature>
<dbReference type="InterPro" id="IPR002606">
    <property type="entry name" value="Riboflavin_kinase_bac"/>
</dbReference>
<dbReference type="GO" id="GO:0008531">
    <property type="term" value="F:riboflavin kinase activity"/>
    <property type="evidence" value="ECO:0007669"/>
    <property type="project" value="UniProtKB-EC"/>
</dbReference>
<dbReference type="Gene3D" id="2.40.30.30">
    <property type="entry name" value="Riboflavin kinase-like"/>
    <property type="match status" value="1"/>
</dbReference>
<evidence type="ECO:0000313" key="17">
    <source>
        <dbReference type="Proteomes" id="UP001056693"/>
    </source>
</evidence>
<evidence type="ECO:0000256" key="9">
    <source>
        <dbReference type="ARBA" id="ARBA00022827"/>
    </source>
</evidence>
<evidence type="ECO:0000256" key="13">
    <source>
        <dbReference type="ARBA" id="ARBA00049494"/>
    </source>
</evidence>
<dbReference type="InterPro" id="IPR023468">
    <property type="entry name" value="Riboflavin_kinase"/>
</dbReference>
<name>A0ABT0NIN2_9FIRM</name>
<keyword evidence="3 14" id="KW-0285">Flavoprotein</keyword>
<keyword evidence="6 14" id="KW-0548">Nucleotidyltransferase</keyword>
<evidence type="ECO:0000256" key="6">
    <source>
        <dbReference type="ARBA" id="ARBA00022695"/>
    </source>
</evidence>
<evidence type="ECO:0000259" key="15">
    <source>
        <dbReference type="SMART" id="SM00904"/>
    </source>
</evidence>
<evidence type="ECO:0000256" key="14">
    <source>
        <dbReference type="PIRNR" id="PIRNR004491"/>
    </source>
</evidence>
<dbReference type="NCBIfam" id="TIGR00083">
    <property type="entry name" value="ribF"/>
    <property type="match status" value="1"/>
</dbReference>
<dbReference type="SMART" id="SM00904">
    <property type="entry name" value="Flavokinase"/>
    <property type="match status" value="1"/>
</dbReference>
<dbReference type="RefSeq" id="WP_249377010.1">
    <property type="nucleotide sequence ID" value="NZ_SNUZ01000012.1"/>
</dbReference>
<dbReference type="EMBL" id="SNUZ01000012">
    <property type="protein sequence ID" value="MCL3788105.1"/>
    <property type="molecule type" value="Genomic_DNA"/>
</dbReference>
<evidence type="ECO:0000256" key="2">
    <source>
        <dbReference type="ARBA" id="ARBA00005201"/>
    </source>
</evidence>
<comment type="catalytic activity">
    <reaction evidence="13 14">
        <text>FMN + ATP + H(+) = FAD + diphosphate</text>
        <dbReference type="Rhea" id="RHEA:17237"/>
        <dbReference type="ChEBI" id="CHEBI:15378"/>
        <dbReference type="ChEBI" id="CHEBI:30616"/>
        <dbReference type="ChEBI" id="CHEBI:33019"/>
        <dbReference type="ChEBI" id="CHEBI:57692"/>
        <dbReference type="ChEBI" id="CHEBI:58210"/>
        <dbReference type="EC" id="2.7.7.2"/>
    </reaction>
</comment>
<keyword evidence="4 14" id="KW-0288">FMN</keyword>
<comment type="catalytic activity">
    <reaction evidence="12 14">
        <text>riboflavin + ATP = FMN + ADP + H(+)</text>
        <dbReference type="Rhea" id="RHEA:14357"/>
        <dbReference type="ChEBI" id="CHEBI:15378"/>
        <dbReference type="ChEBI" id="CHEBI:30616"/>
        <dbReference type="ChEBI" id="CHEBI:57986"/>
        <dbReference type="ChEBI" id="CHEBI:58210"/>
        <dbReference type="ChEBI" id="CHEBI:456216"/>
        <dbReference type="EC" id="2.7.1.26"/>
    </reaction>
</comment>
<dbReference type="InterPro" id="IPR015865">
    <property type="entry name" value="Riboflavin_kinase_bac/euk"/>
</dbReference>
<evidence type="ECO:0000256" key="3">
    <source>
        <dbReference type="ARBA" id="ARBA00022630"/>
    </source>
</evidence>
<keyword evidence="9 14" id="KW-0274">FAD</keyword>
<keyword evidence="17" id="KW-1185">Reference proteome</keyword>
<reference evidence="16 17" key="1">
    <citation type="submission" date="2019-03" db="EMBL/GenBank/DDBJ databases">
        <authorList>
            <person name="Molinero N."/>
            <person name="Sanchez B."/>
            <person name="Walker A."/>
            <person name="Duncan S."/>
            <person name="Delgado S."/>
            <person name="Margolles A."/>
        </authorList>
    </citation>
    <scope>NUCLEOTIDE SEQUENCE [LARGE SCALE GENOMIC DNA]</scope>
    <source>
        <strain evidence="16 17">IPLA60002</strain>
    </source>
</reference>
<comment type="pathway">
    <text evidence="1 14">Cofactor biosynthesis; FAD biosynthesis; FAD from FMN: step 1/1.</text>
</comment>
<evidence type="ECO:0000256" key="1">
    <source>
        <dbReference type="ARBA" id="ARBA00004726"/>
    </source>
</evidence>
<evidence type="ECO:0000256" key="7">
    <source>
        <dbReference type="ARBA" id="ARBA00022741"/>
    </source>
</evidence>
<evidence type="ECO:0000313" key="16">
    <source>
        <dbReference type="EMBL" id="MCL3788105.1"/>
    </source>
</evidence>
<keyword evidence="5 14" id="KW-0808">Transferase</keyword>
<dbReference type="CDD" id="cd02064">
    <property type="entry name" value="FAD_synthetase_N"/>
    <property type="match status" value="1"/>
</dbReference>
<dbReference type="InterPro" id="IPR023465">
    <property type="entry name" value="Riboflavin_kinase_dom_sf"/>
</dbReference>
<protein>
    <recommendedName>
        <fullName evidence="14">Riboflavin biosynthesis protein</fullName>
    </recommendedName>
    <domain>
        <recommendedName>
            <fullName evidence="14">Riboflavin kinase</fullName>
            <ecNumber evidence="14">2.7.1.26</ecNumber>
        </recommendedName>
        <alternativeName>
            <fullName evidence="14">Flavokinase</fullName>
        </alternativeName>
    </domain>
    <domain>
        <recommendedName>
            <fullName evidence="14">FMN adenylyltransferase</fullName>
            <ecNumber evidence="14">2.7.7.2</ecNumber>
        </recommendedName>
        <alternativeName>
            <fullName evidence="14">FAD pyrophosphorylase</fullName>
        </alternativeName>
        <alternativeName>
            <fullName evidence="14">FAD synthase</fullName>
        </alternativeName>
    </domain>
</protein>
<keyword evidence="10 14" id="KW-0067">ATP-binding</keyword>
<evidence type="ECO:0000256" key="4">
    <source>
        <dbReference type="ARBA" id="ARBA00022643"/>
    </source>
</evidence>
<dbReference type="SUPFAM" id="SSF52374">
    <property type="entry name" value="Nucleotidylyl transferase"/>
    <property type="match status" value="1"/>
</dbReference>
<evidence type="ECO:0000256" key="12">
    <source>
        <dbReference type="ARBA" id="ARBA00047880"/>
    </source>
</evidence>
<dbReference type="EC" id="2.7.1.26" evidence="14"/>
<evidence type="ECO:0000256" key="8">
    <source>
        <dbReference type="ARBA" id="ARBA00022777"/>
    </source>
</evidence>
<evidence type="ECO:0000256" key="11">
    <source>
        <dbReference type="ARBA" id="ARBA00023268"/>
    </source>
</evidence>
<dbReference type="Proteomes" id="UP001056693">
    <property type="component" value="Unassembled WGS sequence"/>
</dbReference>
<dbReference type="SUPFAM" id="SSF82114">
    <property type="entry name" value="Riboflavin kinase-like"/>
    <property type="match status" value="1"/>
</dbReference>
<evidence type="ECO:0000256" key="10">
    <source>
        <dbReference type="ARBA" id="ARBA00022840"/>
    </source>
</evidence>
<dbReference type="EC" id="2.7.7.2" evidence="14"/>
<evidence type="ECO:0000256" key="5">
    <source>
        <dbReference type="ARBA" id="ARBA00022679"/>
    </source>
</evidence>
<dbReference type="Gene3D" id="3.40.50.620">
    <property type="entry name" value="HUPs"/>
    <property type="match status" value="1"/>
</dbReference>
<keyword evidence="7 14" id="KW-0547">Nucleotide-binding</keyword>